<dbReference type="Proteomes" id="UP000008984">
    <property type="component" value="Unassembled WGS sequence"/>
</dbReference>
<protein>
    <submittedName>
        <fullName evidence="2">Predicted protein</fullName>
    </submittedName>
</protein>
<gene>
    <name evidence="2" type="ORF">TRIREDRAFT_81623</name>
</gene>
<evidence type="ECO:0000313" key="2">
    <source>
        <dbReference type="EMBL" id="EGR45166.1"/>
    </source>
</evidence>
<evidence type="ECO:0000313" key="3">
    <source>
        <dbReference type="Proteomes" id="UP000008984"/>
    </source>
</evidence>
<dbReference type="GeneID" id="18489351"/>
<dbReference type="KEGG" id="tre:TRIREDRAFT_81623"/>
<organism evidence="3">
    <name type="scientific">Hypocrea jecorina (strain QM6a)</name>
    <name type="common">Trichoderma reesei</name>
    <dbReference type="NCBI Taxonomy" id="431241"/>
    <lineage>
        <taxon>Eukaryota</taxon>
        <taxon>Fungi</taxon>
        <taxon>Dikarya</taxon>
        <taxon>Ascomycota</taxon>
        <taxon>Pezizomycotina</taxon>
        <taxon>Sordariomycetes</taxon>
        <taxon>Hypocreomycetidae</taxon>
        <taxon>Hypocreales</taxon>
        <taxon>Hypocreaceae</taxon>
        <taxon>Trichoderma</taxon>
    </lineage>
</organism>
<keyword evidence="3" id="KW-1185">Reference proteome</keyword>
<dbReference type="AlphaFoldDB" id="G0RUD0"/>
<dbReference type="VEuPathDB" id="FungiDB:TRIREDRAFT_81623"/>
<name>G0RUD0_HYPJQ</name>
<dbReference type="EMBL" id="GL985081">
    <property type="protein sequence ID" value="EGR45166.1"/>
    <property type="molecule type" value="Genomic_DNA"/>
</dbReference>
<dbReference type="OrthoDB" id="4826573at2759"/>
<dbReference type="HOGENOM" id="CLU_1001326_0_0_1"/>
<sequence>MPPPRATNVFAAGLAASPVTEALESLVLTHLEQAALRVQEATGVAFSSSDPSPSESCPAAQQDVAALVTEMGDYLARTAMIWSCLIQSLIQGPHIDLVTLQILQKSKADTRVADLSASVSMDVTLSRLRQMRDLAEKYSRDVQAVWRIRGHRRPSPPCSRAGETAAKPLLTSTPMVTIPPPATAVIAAASVSAATSESAATPPAAESPISVATPASDATPTAATPIEQDDSDDYSDENQFAGINMKALKQRGKGKYYCPRGHHCDKGGVDKQGNLVLFDRNSSFAYVVIIPHPAHGDEPSNCVPLLACPQVLPTSSDH</sequence>
<reference evidence="2 3" key="1">
    <citation type="journal article" date="2008" name="Nat. Biotechnol.">
        <title>Genome sequencing and analysis of the biomass-degrading fungus Trichoderma reesei (syn. Hypocrea jecorina).</title>
        <authorList>
            <person name="Martinez D."/>
            <person name="Berka R.M."/>
            <person name="Henrissat B."/>
            <person name="Saloheimo M."/>
            <person name="Arvas M."/>
            <person name="Baker S.E."/>
            <person name="Chapman J."/>
            <person name="Chertkov O."/>
            <person name="Coutinho P.M."/>
            <person name="Cullen D."/>
            <person name="Danchin E.G."/>
            <person name="Grigoriev I.V."/>
            <person name="Harris P."/>
            <person name="Jackson M."/>
            <person name="Kubicek C.P."/>
            <person name="Han C.S."/>
            <person name="Ho I."/>
            <person name="Larrondo L.F."/>
            <person name="de Leon A.L."/>
            <person name="Magnuson J.K."/>
            <person name="Merino S."/>
            <person name="Misra M."/>
            <person name="Nelson B."/>
            <person name="Putnam N."/>
            <person name="Robbertse B."/>
            <person name="Salamov A.A."/>
            <person name="Schmoll M."/>
            <person name="Terry A."/>
            <person name="Thayer N."/>
            <person name="Westerholm-Parvinen A."/>
            <person name="Schoch C.L."/>
            <person name="Yao J."/>
            <person name="Barabote R."/>
            <person name="Nelson M.A."/>
            <person name="Detter C."/>
            <person name="Bruce D."/>
            <person name="Kuske C.R."/>
            <person name="Xie G."/>
            <person name="Richardson P."/>
            <person name="Rokhsar D.S."/>
            <person name="Lucas S.M."/>
            <person name="Rubin E.M."/>
            <person name="Dunn-Coleman N."/>
            <person name="Ward M."/>
            <person name="Brettin T.S."/>
        </authorList>
    </citation>
    <scope>NUCLEOTIDE SEQUENCE [LARGE SCALE GENOMIC DNA]</scope>
    <source>
        <strain evidence="2 3">QM6a</strain>
    </source>
</reference>
<feature type="compositionally biased region" description="Low complexity" evidence="1">
    <location>
        <begin position="199"/>
        <end position="225"/>
    </location>
</feature>
<dbReference type="eggNOG" id="ENOG502SU5X">
    <property type="taxonomic scope" value="Eukaryota"/>
</dbReference>
<accession>G0RUD0</accession>
<proteinExistence type="predicted"/>
<evidence type="ECO:0000256" key="1">
    <source>
        <dbReference type="SAM" id="MobiDB-lite"/>
    </source>
</evidence>
<feature type="region of interest" description="Disordered" evidence="1">
    <location>
        <begin position="199"/>
        <end position="234"/>
    </location>
</feature>
<dbReference type="RefSeq" id="XP_006968843.1">
    <property type="nucleotide sequence ID" value="XM_006968781.1"/>
</dbReference>